<dbReference type="InterPro" id="IPR034032">
    <property type="entry name" value="Zn_MMP-like_bac"/>
</dbReference>
<dbReference type="PANTHER" id="PTHR38478:SF1">
    <property type="entry name" value="ZINC DEPENDENT METALLOPROTEASE DOMAIN LIPOPROTEIN"/>
    <property type="match status" value="1"/>
</dbReference>
<sequence length="793" mass="90316">MAKPPAKKPGKNDPKPYNKVITKDAKSDAGLFTVHTVDDKFYYEIPDSLFNREMLMVTRISKTAAGLGFGGGKQNEQVLRWEKKGKKIVLRVVSYNVVAADSLPVKEAVMNSNFEPVLFTFPIAAFSKDSSNVVIDATPLFEKDVKSLGLPQFRRTPYKVSRLESDKSFIETIKSYPRNIEARHVKTYASGRPPSNSSTGSISIEINNSMILLPDNPMKRRYFDERVGWFTSNQTDYGLEDQKSKSVVFLDRWRLEVKDEDIEKFKRGELVVPKKQIVYYIDRATPEKWRKYLKQGIEDWQVAFEAAGFKDAIIAMDPPTVEEDPEWSPEDVRYSVVRYLASPIPNANGPHVSDPRTGEILESDINWYHNVMSLLRGWFFVQTAAINPDAQSPQFKDEVMGRLIRFVSAHEVGHTLGLPHNMGSSVAYPVEKLRDAEFTQKNGTAPSIMDYARFNYVAQPGDEGVALMPDIGTYDKYAIAWGYRPILDKTAEEEKPILNQWIMDHAGDPMYRFGHQQVGDIHDPSSQTEDLGDDAMLASEYGIKNLKRIVPNLIEWTTEAGEDYDDLEEMYGHVVSQFNRYMGHVANNIGGVYEMYKTADQEGAVYTAVPKEHQKRAMAFLQENIFDTPTWLLDKTIFDRIEYSGSVERIRALQARTLNTVLSLGKMQRLTEAYTYDNKAYALTDMMKDLRTGIWSELRTGKKIDTYRRNLQRAHIDRLEFLMNAENQRKAPNFGGYQKSTAVNTSQSDIKAVVRAELKTLRSQLRNARGGDSMSRIHIADAIERINLILDPK</sequence>
<dbReference type="InterPro" id="IPR033413">
    <property type="entry name" value="DUF5117"/>
</dbReference>
<comment type="caution">
    <text evidence="4">The sequence shown here is derived from an EMBL/GenBank/DDBJ whole genome shotgun (WGS) entry which is preliminary data.</text>
</comment>
<dbReference type="PANTHER" id="PTHR38478">
    <property type="entry name" value="PEPTIDASE M1A AND M12B"/>
    <property type="match status" value="1"/>
</dbReference>
<feature type="domain" description="DUF5118" evidence="3">
    <location>
        <begin position="14"/>
        <end position="63"/>
    </location>
</feature>
<dbReference type="EMBL" id="JABRWQ010000001">
    <property type="protein sequence ID" value="NRD21619.1"/>
    <property type="molecule type" value="Genomic_DNA"/>
</dbReference>
<protein>
    <submittedName>
        <fullName evidence="4">Zinc-dependent metalloprotease</fullName>
    </submittedName>
</protein>
<dbReference type="Gene3D" id="3.40.390.10">
    <property type="entry name" value="Collagenase (Catalytic Domain)"/>
    <property type="match status" value="1"/>
</dbReference>
<keyword evidence="4" id="KW-0378">Hydrolase</keyword>
<evidence type="ECO:0000313" key="5">
    <source>
        <dbReference type="Proteomes" id="UP000805085"/>
    </source>
</evidence>
<dbReference type="InterPro" id="IPR032534">
    <property type="entry name" value="EcxA_zinc-bd"/>
</dbReference>
<dbReference type="SUPFAM" id="SSF55486">
    <property type="entry name" value="Metalloproteases ('zincins'), catalytic domain"/>
    <property type="match status" value="1"/>
</dbReference>
<accession>A0ABX2E1C5</accession>
<organism evidence="4 5">
    <name type="scientific">Winogradskyella litoriviva</name>
    <dbReference type="NCBI Taxonomy" id="1220182"/>
    <lineage>
        <taxon>Bacteria</taxon>
        <taxon>Pseudomonadati</taxon>
        <taxon>Bacteroidota</taxon>
        <taxon>Flavobacteriia</taxon>
        <taxon>Flavobacteriales</taxon>
        <taxon>Flavobacteriaceae</taxon>
        <taxon>Winogradskyella</taxon>
    </lineage>
</organism>
<dbReference type="Pfam" id="PF17162">
    <property type="entry name" value="DUF5118"/>
    <property type="match status" value="1"/>
</dbReference>
<keyword evidence="4" id="KW-0482">Metalloprotease</keyword>
<proteinExistence type="predicted"/>
<evidence type="ECO:0000259" key="2">
    <source>
        <dbReference type="Pfam" id="PF17148"/>
    </source>
</evidence>
<dbReference type="Pfam" id="PF17148">
    <property type="entry name" value="DUF5117"/>
    <property type="match status" value="1"/>
</dbReference>
<dbReference type="InterPro" id="IPR033428">
    <property type="entry name" value="DUF5118"/>
</dbReference>
<feature type="domain" description="DUF5117" evidence="2">
    <location>
        <begin position="71"/>
        <end position="258"/>
    </location>
</feature>
<evidence type="ECO:0000259" key="1">
    <source>
        <dbReference type="Pfam" id="PF16313"/>
    </source>
</evidence>
<keyword evidence="5" id="KW-1185">Reference proteome</keyword>
<evidence type="ECO:0000259" key="3">
    <source>
        <dbReference type="Pfam" id="PF17162"/>
    </source>
</evidence>
<evidence type="ECO:0000313" key="4">
    <source>
        <dbReference type="EMBL" id="NRD21619.1"/>
    </source>
</evidence>
<dbReference type="Proteomes" id="UP000805085">
    <property type="component" value="Unassembled WGS sequence"/>
</dbReference>
<dbReference type="GO" id="GO:0008237">
    <property type="term" value="F:metallopeptidase activity"/>
    <property type="evidence" value="ECO:0007669"/>
    <property type="project" value="UniProtKB-KW"/>
</dbReference>
<dbReference type="CDD" id="cd04276">
    <property type="entry name" value="ZnMc_MMP_like_2"/>
    <property type="match status" value="1"/>
</dbReference>
<gene>
    <name evidence="4" type="ORF">HNV10_00095</name>
</gene>
<name>A0ABX2E1C5_9FLAO</name>
<dbReference type="InterPro" id="IPR024079">
    <property type="entry name" value="MetalloPept_cat_dom_sf"/>
</dbReference>
<keyword evidence="4" id="KW-0645">Protease</keyword>
<dbReference type="Pfam" id="PF16313">
    <property type="entry name" value="DUF4953"/>
    <property type="match status" value="1"/>
</dbReference>
<feature type="domain" description="EcxA zinc-binding" evidence="1">
    <location>
        <begin position="393"/>
        <end position="699"/>
    </location>
</feature>
<reference evidence="4 5" key="1">
    <citation type="journal article" date="2015" name="Int. J. Syst. Evol. Microbiol.">
        <title>Winogradskyella litoriviva sp. nov., isolated from coastal seawater.</title>
        <authorList>
            <person name="Nedashkovskaya O.I."/>
            <person name="Kukhlevskiy A.D."/>
            <person name="Zhukova N.V."/>
            <person name="Kim S.J."/>
            <person name="Rhee S.K."/>
            <person name="Mikhailov V.V."/>
        </authorList>
    </citation>
    <scope>NUCLEOTIDE SEQUENCE [LARGE SCALE GENOMIC DNA]</scope>
    <source>
        <strain evidence="4 5">KMM6491</strain>
    </source>
</reference>